<feature type="domain" description="Peptidase C14 caspase" evidence="2">
    <location>
        <begin position="8"/>
        <end position="211"/>
    </location>
</feature>
<sequence>MAKALVAIGVGQATGGLHYLKGAASDARLMCDWGEKQGFACVLLTDEKSMVRIADVYEAIDAFVECGTYSQIVVYFSGHGVLTSPDCEYWLLSGAPSNPNEAVNVCGSIWNARSTSIEHVVLISDACRSKPASTPALSLSGGVIFPPRSYGACPEVDVFYATLPGDVALELPPSIASARHQGLLTQCLLDALDGKVPDVIEAQTHAGEDVQVVHSRPLKAWLTSTVPTNSALISLHLQQKPDIRVESGPTKYLSKFHAANAPAETAMTAPPCFAPPVSVGPDEARPRRLVPSRASRRTNASGRQFAHPTGKVLALSTPGSMGFESSQKSAAFGPQTASILVRGERVVRATCESGAISPVHRLPGGAWSHLQTVDPTQKRRVNSIAVRFESGVGILLPLLPGYLASVAMKNGAVASIHYSVIAARHANARRLPERRDVAPQLARLSLQARAGMLSTAEVLGVDERRWLTLIQHDPLIAIHAGYAYARSGRHDMLKTLADEVRSSLGFLPFDIAMLAAQQSDEEFPSDGLGMPMLTQGWMMWGRFERNLPHVLRVAQQYLLPSLWTTFRREGMDEVEQFFVRTE</sequence>
<dbReference type="Gene3D" id="3.40.50.1460">
    <property type="match status" value="1"/>
</dbReference>
<dbReference type="InterPro" id="IPR029030">
    <property type="entry name" value="Caspase-like_dom_sf"/>
</dbReference>
<protein>
    <recommendedName>
        <fullName evidence="2">Peptidase C14 caspase domain-containing protein</fullName>
    </recommendedName>
</protein>
<evidence type="ECO:0000313" key="4">
    <source>
        <dbReference type="Proteomes" id="UP000060277"/>
    </source>
</evidence>
<reference evidence="4" key="1">
    <citation type="submission" date="2015-12" db="EMBL/GenBank/DDBJ databases">
        <title>Complete genome sequence of Pandoraea norimbergensis DSM 11628.</title>
        <authorList>
            <person name="Ee R."/>
            <person name="Lim Y.-L."/>
            <person name="Yong D."/>
            <person name="Yin W.-F."/>
            <person name="Chan K.-G."/>
        </authorList>
    </citation>
    <scope>NUCLEOTIDE SEQUENCE [LARGE SCALE GENOMIC DNA]</scope>
    <source>
        <strain evidence="4">DSM 11628</strain>
    </source>
</reference>
<feature type="compositionally biased region" description="Basic residues" evidence="1">
    <location>
        <begin position="287"/>
        <end position="296"/>
    </location>
</feature>
<accession>A0ABN4JI69</accession>
<dbReference type="RefSeq" id="WP_058377079.1">
    <property type="nucleotide sequence ID" value="NZ_CP013480.3"/>
</dbReference>
<dbReference type="SUPFAM" id="SSF52129">
    <property type="entry name" value="Caspase-like"/>
    <property type="match status" value="1"/>
</dbReference>
<name>A0ABN4JI69_9BURK</name>
<evidence type="ECO:0000256" key="1">
    <source>
        <dbReference type="SAM" id="MobiDB-lite"/>
    </source>
</evidence>
<dbReference type="Proteomes" id="UP000060277">
    <property type="component" value="Chromosome"/>
</dbReference>
<organism evidence="3 4">
    <name type="scientific">Pandoraea norimbergensis</name>
    <dbReference type="NCBI Taxonomy" id="93219"/>
    <lineage>
        <taxon>Bacteria</taxon>
        <taxon>Pseudomonadati</taxon>
        <taxon>Pseudomonadota</taxon>
        <taxon>Betaproteobacteria</taxon>
        <taxon>Burkholderiales</taxon>
        <taxon>Burkholderiaceae</taxon>
        <taxon>Pandoraea</taxon>
    </lineage>
</organism>
<dbReference type="Pfam" id="PF00656">
    <property type="entry name" value="Peptidase_C14"/>
    <property type="match status" value="1"/>
</dbReference>
<dbReference type="InterPro" id="IPR011600">
    <property type="entry name" value="Pept_C14_caspase"/>
</dbReference>
<proteinExistence type="predicted"/>
<gene>
    <name evidence="3" type="ORF">AT302_10675</name>
</gene>
<feature type="region of interest" description="Disordered" evidence="1">
    <location>
        <begin position="277"/>
        <end position="305"/>
    </location>
</feature>
<keyword evidence="4" id="KW-1185">Reference proteome</keyword>
<evidence type="ECO:0000313" key="3">
    <source>
        <dbReference type="EMBL" id="ALS60161.1"/>
    </source>
</evidence>
<dbReference type="EMBL" id="CP013480">
    <property type="protein sequence ID" value="ALS60161.1"/>
    <property type="molecule type" value="Genomic_DNA"/>
</dbReference>
<evidence type="ECO:0000259" key="2">
    <source>
        <dbReference type="Pfam" id="PF00656"/>
    </source>
</evidence>